<comment type="caution">
    <text evidence="3">The sequence shown here is derived from an EMBL/GenBank/DDBJ whole genome shotgun (WGS) entry which is preliminary data.</text>
</comment>
<evidence type="ECO:0000313" key="4">
    <source>
        <dbReference type="Proteomes" id="UP001271007"/>
    </source>
</evidence>
<evidence type="ECO:0000313" key="3">
    <source>
        <dbReference type="EMBL" id="KAK3054537.1"/>
    </source>
</evidence>
<keyword evidence="4" id="KW-1185">Reference proteome</keyword>
<keyword evidence="2" id="KW-0812">Transmembrane</keyword>
<evidence type="ECO:0000256" key="1">
    <source>
        <dbReference type="SAM" id="MobiDB-lite"/>
    </source>
</evidence>
<feature type="region of interest" description="Disordered" evidence="1">
    <location>
        <begin position="256"/>
        <end position="323"/>
    </location>
</feature>
<name>A0AAJ0DID8_9PEZI</name>
<feature type="compositionally biased region" description="Polar residues" evidence="1">
    <location>
        <begin position="298"/>
        <end position="313"/>
    </location>
</feature>
<feature type="transmembrane region" description="Helical" evidence="2">
    <location>
        <begin position="94"/>
        <end position="115"/>
    </location>
</feature>
<organism evidence="3 4">
    <name type="scientific">Extremus antarcticus</name>
    <dbReference type="NCBI Taxonomy" id="702011"/>
    <lineage>
        <taxon>Eukaryota</taxon>
        <taxon>Fungi</taxon>
        <taxon>Dikarya</taxon>
        <taxon>Ascomycota</taxon>
        <taxon>Pezizomycotina</taxon>
        <taxon>Dothideomycetes</taxon>
        <taxon>Dothideomycetidae</taxon>
        <taxon>Mycosphaerellales</taxon>
        <taxon>Extremaceae</taxon>
        <taxon>Extremus</taxon>
    </lineage>
</organism>
<protein>
    <submittedName>
        <fullName evidence="3">Uncharacterized protein</fullName>
    </submittedName>
</protein>
<accession>A0AAJ0DID8</accession>
<dbReference type="EMBL" id="JAWDJX010000011">
    <property type="protein sequence ID" value="KAK3054537.1"/>
    <property type="molecule type" value="Genomic_DNA"/>
</dbReference>
<dbReference type="Proteomes" id="UP001271007">
    <property type="component" value="Unassembled WGS sequence"/>
</dbReference>
<proteinExistence type="predicted"/>
<reference evidence="3" key="1">
    <citation type="submission" date="2023-04" db="EMBL/GenBank/DDBJ databases">
        <title>Black Yeasts Isolated from many extreme environments.</title>
        <authorList>
            <person name="Coleine C."/>
            <person name="Stajich J.E."/>
            <person name="Selbmann L."/>
        </authorList>
    </citation>
    <scope>NUCLEOTIDE SEQUENCE</scope>
    <source>
        <strain evidence="3">CCFEE 5312</strain>
    </source>
</reference>
<evidence type="ECO:0000256" key="2">
    <source>
        <dbReference type="SAM" id="Phobius"/>
    </source>
</evidence>
<feature type="transmembrane region" description="Helical" evidence="2">
    <location>
        <begin position="168"/>
        <end position="188"/>
    </location>
</feature>
<feature type="region of interest" description="Disordered" evidence="1">
    <location>
        <begin position="139"/>
        <end position="160"/>
    </location>
</feature>
<sequence length="323" mass="35073">MRRSLTVRTKEETSTNTTITTHRHAVAQIVCRATEASGSLPISVFVFKSSTFLLSHPALPPSPSESFWSHTRSILTGQANNLTTIDMPQTQLPLALHLLCLLHLATAQNMAAITADPYAAMTTPPSLTKRQNPIMVLSGSAMPSTNANDTAPGGSGNNDNRTSSLTNYYFGFLALIICAVGLCIFIVLRRRQRMMAARFHGGQQTELQGGIGERRHDGGWANWNPERRHQWHGRWRSAEVSREEGLNEYGEAPPVYVPKTSSEPHRDGQGNGLAVPLQTLSRGDAGLKPPDYSEVHTTESAGQGCNSTASGSSPRVPEPRVNP</sequence>
<keyword evidence="2" id="KW-0472">Membrane</keyword>
<gene>
    <name evidence="3" type="ORF">LTR09_004266</name>
</gene>
<dbReference type="AlphaFoldDB" id="A0AAJ0DID8"/>
<keyword evidence="2" id="KW-1133">Transmembrane helix</keyword>